<dbReference type="PANTHER" id="PTHR23513">
    <property type="entry name" value="INTEGRAL MEMBRANE EFFLUX PROTEIN-RELATED"/>
    <property type="match status" value="1"/>
</dbReference>
<keyword evidence="6 7" id="KW-0472">Membrane</keyword>
<evidence type="ECO:0000313" key="9">
    <source>
        <dbReference type="EMBL" id="QPR72810.1"/>
    </source>
</evidence>
<feature type="transmembrane region" description="Helical" evidence="7">
    <location>
        <begin position="286"/>
        <end position="303"/>
    </location>
</feature>
<dbReference type="PANTHER" id="PTHR23513:SF11">
    <property type="entry name" value="STAPHYLOFERRIN A TRANSPORTER"/>
    <property type="match status" value="1"/>
</dbReference>
<comment type="subcellular location">
    <subcellularLocation>
        <location evidence="1">Cell membrane</location>
        <topology evidence="1">Multi-pass membrane protein</topology>
    </subcellularLocation>
</comment>
<reference evidence="9 10" key="1">
    <citation type="submission" date="2020-12" db="EMBL/GenBank/DDBJ databases">
        <title>FDA dAtabase for Regulatory Grade micrObial Sequences (FDA-ARGOS): Supporting development and validation of Infectious Disease Dx tests.</title>
        <authorList>
            <person name="Nelson B."/>
            <person name="Plummer A."/>
            <person name="Tallon L."/>
            <person name="Sadzewicz L."/>
            <person name="Zhao X."/>
            <person name="Boylan J."/>
            <person name="Ott S."/>
            <person name="Bowen H."/>
            <person name="Vavikolanu K."/>
            <person name="Mehta A."/>
            <person name="Aluvathingal J."/>
            <person name="Nadendla S."/>
            <person name="Myers T."/>
            <person name="Yan Y."/>
            <person name="Sichtig H."/>
        </authorList>
    </citation>
    <scope>NUCLEOTIDE SEQUENCE [LARGE SCALE GENOMIC DNA]</scope>
    <source>
        <strain evidence="9 10">FDAARGOS_923</strain>
    </source>
</reference>
<dbReference type="SUPFAM" id="SSF103473">
    <property type="entry name" value="MFS general substrate transporter"/>
    <property type="match status" value="1"/>
</dbReference>
<dbReference type="Pfam" id="PF07690">
    <property type="entry name" value="MFS_1"/>
    <property type="match status" value="1"/>
</dbReference>
<evidence type="ECO:0000256" key="6">
    <source>
        <dbReference type="ARBA" id="ARBA00023136"/>
    </source>
</evidence>
<evidence type="ECO:0000313" key="10">
    <source>
        <dbReference type="Proteomes" id="UP000595038"/>
    </source>
</evidence>
<dbReference type="PROSITE" id="PS50850">
    <property type="entry name" value="MFS"/>
    <property type="match status" value="1"/>
</dbReference>
<feature type="transmembrane region" description="Helical" evidence="7">
    <location>
        <begin position="373"/>
        <end position="395"/>
    </location>
</feature>
<name>A0AB37GUI2_BACLI</name>
<keyword evidence="3" id="KW-1003">Cell membrane</keyword>
<dbReference type="InterPro" id="IPR020846">
    <property type="entry name" value="MFS_dom"/>
</dbReference>
<gene>
    <name evidence="9" type="ORF">I6G80_24040</name>
</gene>
<dbReference type="Gene3D" id="1.20.1250.20">
    <property type="entry name" value="MFS general substrate transporter like domains"/>
    <property type="match status" value="1"/>
</dbReference>
<feature type="transmembrane region" description="Helical" evidence="7">
    <location>
        <begin position="7"/>
        <end position="30"/>
    </location>
</feature>
<dbReference type="Proteomes" id="UP000595038">
    <property type="component" value="Chromosome"/>
</dbReference>
<feature type="transmembrane region" description="Helical" evidence="7">
    <location>
        <begin position="70"/>
        <end position="90"/>
    </location>
</feature>
<dbReference type="CDD" id="cd06173">
    <property type="entry name" value="MFS_MefA_like"/>
    <property type="match status" value="1"/>
</dbReference>
<dbReference type="AlphaFoldDB" id="A0AB37GUI2"/>
<feature type="transmembrane region" description="Helical" evidence="7">
    <location>
        <begin position="346"/>
        <end position="367"/>
    </location>
</feature>
<feature type="transmembrane region" description="Helical" evidence="7">
    <location>
        <begin position="36"/>
        <end position="58"/>
    </location>
</feature>
<evidence type="ECO:0000256" key="1">
    <source>
        <dbReference type="ARBA" id="ARBA00004651"/>
    </source>
</evidence>
<evidence type="ECO:0000256" key="5">
    <source>
        <dbReference type="ARBA" id="ARBA00022989"/>
    </source>
</evidence>
<dbReference type="GO" id="GO:0005886">
    <property type="term" value="C:plasma membrane"/>
    <property type="evidence" value="ECO:0007669"/>
    <property type="project" value="UniProtKB-SubCell"/>
</dbReference>
<feature type="transmembrane region" description="Helical" evidence="7">
    <location>
        <begin position="162"/>
        <end position="180"/>
    </location>
</feature>
<proteinExistence type="predicted"/>
<dbReference type="GO" id="GO:0022857">
    <property type="term" value="F:transmembrane transporter activity"/>
    <property type="evidence" value="ECO:0007669"/>
    <property type="project" value="InterPro"/>
</dbReference>
<evidence type="ECO:0000256" key="3">
    <source>
        <dbReference type="ARBA" id="ARBA00022475"/>
    </source>
</evidence>
<evidence type="ECO:0000259" key="8">
    <source>
        <dbReference type="PROSITE" id="PS50850"/>
    </source>
</evidence>
<evidence type="ECO:0000256" key="7">
    <source>
        <dbReference type="SAM" id="Phobius"/>
    </source>
</evidence>
<protein>
    <submittedName>
        <fullName evidence="9">MFS transporter</fullName>
    </submittedName>
</protein>
<feature type="transmembrane region" description="Helical" evidence="7">
    <location>
        <begin position="309"/>
        <end position="326"/>
    </location>
</feature>
<evidence type="ECO:0000256" key="2">
    <source>
        <dbReference type="ARBA" id="ARBA00022448"/>
    </source>
</evidence>
<dbReference type="InterPro" id="IPR011701">
    <property type="entry name" value="MFS"/>
</dbReference>
<keyword evidence="4 7" id="KW-0812">Transmembrane</keyword>
<organism evidence="9 10">
    <name type="scientific">Bacillus licheniformis</name>
    <dbReference type="NCBI Taxonomy" id="1402"/>
    <lineage>
        <taxon>Bacteria</taxon>
        <taxon>Bacillati</taxon>
        <taxon>Bacillota</taxon>
        <taxon>Bacilli</taxon>
        <taxon>Bacillales</taxon>
        <taxon>Bacillaceae</taxon>
        <taxon>Bacillus</taxon>
    </lineage>
</organism>
<evidence type="ECO:0000256" key="4">
    <source>
        <dbReference type="ARBA" id="ARBA00022692"/>
    </source>
</evidence>
<accession>A0AB37GUI2</accession>
<feature type="transmembrane region" description="Helical" evidence="7">
    <location>
        <begin position="218"/>
        <end position="239"/>
    </location>
</feature>
<dbReference type="InterPro" id="IPR036259">
    <property type="entry name" value="MFS_trans_sf"/>
</dbReference>
<sequence length="408" mass="45514">MRKLKLLLAANLISTVGTGITSYLIVWLLIDQLKQSVLYGLLTMATMILVFFASPYLGSLVDRYSRKATFLYLEITGIVVLGVFSVLYNVSAELDITLVVMLIFYHTAYDSIKYPALAALTQEMFKKEDYSKVNSSLEVQGQAALMISSGLAAMMIGKMDAAVILVMNISTFIAASILIYQLPYQRNAEAEEHSNTMKNESYWKNFRSSLQYLCYRKVLFVLLLTSFIPSIVIIVANYLDPVFIYDYLNEGPSVIGIANIVYAIGAMGAGFVAYQISKKWSDMQGVILFMAVFALATIAIFLVPNAVTFIVASLFWGHSNAAIRVFRKSYMFHHVDNAYMGRVNSLFNAVKLLGQVALIGILTITVVPAGQTVYGYFVLFIIVIAALLTTTYLFNRTYNKDKEKRVSL</sequence>
<keyword evidence="5 7" id="KW-1133">Transmembrane helix</keyword>
<keyword evidence="2" id="KW-0813">Transport</keyword>
<dbReference type="EMBL" id="CP065647">
    <property type="protein sequence ID" value="QPR72810.1"/>
    <property type="molecule type" value="Genomic_DNA"/>
</dbReference>
<feature type="transmembrane region" description="Helical" evidence="7">
    <location>
        <begin position="251"/>
        <end position="274"/>
    </location>
</feature>
<feature type="domain" description="Major facilitator superfamily (MFS) profile" evidence="8">
    <location>
        <begin position="218"/>
        <end position="408"/>
    </location>
</feature>
<dbReference type="RefSeq" id="WP_017473956.1">
    <property type="nucleotide sequence ID" value="NZ_BEXU01000024.1"/>
</dbReference>